<organism evidence="1">
    <name type="scientific">freshwater metagenome</name>
    <dbReference type="NCBI Taxonomy" id="449393"/>
    <lineage>
        <taxon>unclassified sequences</taxon>
        <taxon>metagenomes</taxon>
        <taxon>ecological metagenomes</taxon>
    </lineage>
</organism>
<dbReference type="AlphaFoldDB" id="A0A6J6Q7X1"/>
<gene>
    <name evidence="1" type="ORF">UFOPK2579_01271</name>
</gene>
<dbReference type="EMBL" id="CAEZXR010000138">
    <property type="protein sequence ID" value="CAB4707770.1"/>
    <property type="molecule type" value="Genomic_DNA"/>
</dbReference>
<name>A0A6J6Q7X1_9ZZZZ</name>
<reference evidence="1" key="1">
    <citation type="submission" date="2020-05" db="EMBL/GenBank/DDBJ databases">
        <authorList>
            <person name="Chiriac C."/>
            <person name="Salcher M."/>
            <person name="Ghai R."/>
            <person name="Kavagutti S V."/>
        </authorList>
    </citation>
    <scope>NUCLEOTIDE SEQUENCE</scope>
</reference>
<protein>
    <submittedName>
        <fullName evidence="1">Unannotated protein</fullName>
    </submittedName>
</protein>
<accession>A0A6J6Q7X1</accession>
<evidence type="ECO:0000313" key="1">
    <source>
        <dbReference type="EMBL" id="CAB4707770.1"/>
    </source>
</evidence>
<sequence>MPAISAEIESEMPVAKGKFHGAMMPMTPLGTRISVEFVRNGTGPPRLVEASSLGARLM</sequence>
<proteinExistence type="predicted"/>